<dbReference type="Proteomes" id="UP000008798">
    <property type="component" value="Chromosome"/>
</dbReference>
<dbReference type="HOGENOM" id="CLU_3381373_0_0_9"/>
<proteinExistence type="predicted"/>
<dbReference type="KEGG" id="cct:CC1_05360"/>
<reference evidence="2 3" key="2">
    <citation type="submission" date="2010-03" db="EMBL/GenBank/DDBJ databases">
        <authorList>
            <person name="Pajon A."/>
        </authorList>
    </citation>
    <scope>NUCLEOTIDE SEQUENCE [LARGE SCALE GENOMIC DNA]</scope>
    <source>
        <strain evidence="2 3">GD/7</strain>
    </source>
</reference>
<dbReference type="AlphaFoldDB" id="D4J521"/>
<accession>D4J521</accession>
<gene>
    <name evidence="2" type="ORF">CC1_05360</name>
</gene>
<protein>
    <submittedName>
        <fullName evidence="2">Uncharacterized protein</fullName>
    </submittedName>
</protein>
<sequence length="33" mass="3601">MHTYSRGCMPAPAMMERSGADSVRRIDGGEICD</sequence>
<organism evidence="2 3">
    <name type="scientific">Coprococcus catus GD/7</name>
    <dbReference type="NCBI Taxonomy" id="717962"/>
    <lineage>
        <taxon>Bacteria</taxon>
        <taxon>Bacillati</taxon>
        <taxon>Bacillota</taxon>
        <taxon>Clostridia</taxon>
        <taxon>Lachnospirales</taxon>
        <taxon>Lachnospiraceae</taxon>
        <taxon>Coprococcus</taxon>
    </lineage>
</organism>
<feature type="compositionally biased region" description="Basic and acidic residues" evidence="1">
    <location>
        <begin position="18"/>
        <end position="33"/>
    </location>
</feature>
<evidence type="ECO:0000313" key="3">
    <source>
        <dbReference type="Proteomes" id="UP000008798"/>
    </source>
</evidence>
<evidence type="ECO:0000256" key="1">
    <source>
        <dbReference type="SAM" id="MobiDB-lite"/>
    </source>
</evidence>
<dbReference type="EMBL" id="FP929038">
    <property type="protein sequence ID" value="CBK79442.1"/>
    <property type="molecule type" value="Genomic_DNA"/>
</dbReference>
<evidence type="ECO:0000313" key="2">
    <source>
        <dbReference type="EMBL" id="CBK79442.1"/>
    </source>
</evidence>
<dbReference type="STRING" id="717962.CC1_05360"/>
<feature type="region of interest" description="Disordered" evidence="1">
    <location>
        <begin position="1"/>
        <end position="33"/>
    </location>
</feature>
<name>D4J521_9FIRM</name>
<reference evidence="2 3" key="1">
    <citation type="submission" date="2010-03" db="EMBL/GenBank/DDBJ databases">
        <title>The genome sequence of Coprococcus catus GD/7.</title>
        <authorList>
            <consortium name="metaHIT consortium -- http://www.metahit.eu/"/>
            <person name="Pajon A."/>
            <person name="Turner K."/>
            <person name="Parkhill J."/>
            <person name="Duncan S."/>
            <person name="Flint H."/>
        </authorList>
    </citation>
    <scope>NUCLEOTIDE SEQUENCE [LARGE SCALE GENOMIC DNA]</scope>
    <source>
        <strain evidence="2 3">GD/7</strain>
    </source>
</reference>